<protein>
    <recommendedName>
        <fullName evidence="7">G-protein coupled receptors family 1 profile domain-containing protein</fullName>
    </recommendedName>
</protein>
<feature type="transmembrane region" description="Helical" evidence="6">
    <location>
        <begin position="140"/>
        <end position="163"/>
    </location>
</feature>
<evidence type="ECO:0000256" key="1">
    <source>
        <dbReference type="ARBA" id="ARBA00004651"/>
    </source>
</evidence>
<sequence length="185" mass="21678">MSTLREKWRICRYTFSACYLTGYILCSVSLMTMTAISVDRLLALLLRLRYRQVVILRRIYIVIAIIAIMYRHSHLRHHSAQIQERILQQPSQTNTLNMARYRKAVYSALWVQLALVVCYLPYGTLVIVLSLRKTNSSHFIFTWGIAPILVSFNLTLNSFLYCWKIREVRQAVKQTVREALCFIPS</sequence>
<comment type="caution">
    <text evidence="8">The sequence shown here is derived from an EMBL/GenBank/DDBJ whole genome shotgun (WGS) entry which is preliminary data.</text>
</comment>
<comment type="subcellular location">
    <subcellularLocation>
        <location evidence="1">Cell membrane</location>
        <topology evidence="1">Multi-pass membrane protein</topology>
    </subcellularLocation>
</comment>
<dbReference type="PRINTS" id="PR00237">
    <property type="entry name" value="GPCRRHODOPSN"/>
</dbReference>
<evidence type="ECO:0000256" key="3">
    <source>
        <dbReference type="ARBA" id="ARBA00022692"/>
    </source>
</evidence>
<keyword evidence="5 6" id="KW-0472">Membrane</keyword>
<dbReference type="PROSITE" id="PS50262">
    <property type="entry name" value="G_PROTEIN_RECEP_F1_2"/>
    <property type="match status" value="1"/>
</dbReference>
<organism evidence="8 9">
    <name type="scientific">Pocillopora meandrina</name>
    <dbReference type="NCBI Taxonomy" id="46732"/>
    <lineage>
        <taxon>Eukaryota</taxon>
        <taxon>Metazoa</taxon>
        <taxon>Cnidaria</taxon>
        <taxon>Anthozoa</taxon>
        <taxon>Hexacorallia</taxon>
        <taxon>Scleractinia</taxon>
        <taxon>Astrocoeniina</taxon>
        <taxon>Pocilloporidae</taxon>
        <taxon>Pocillopora</taxon>
    </lineage>
</organism>
<dbReference type="PANTHER" id="PTHR22750">
    <property type="entry name" value="G-PROTEIN COUPLED RECEPTOR"/>
    <property type="match status" value="1"/>
</dbReference>
<evidence type="ECO:0000256" key="5">
    <source>
        <dbReference type="ARBA" id="ARBA00023136"/>
    </source>
</evidence>
<keyword evidence="4 6" id="KW-1133">Transmembrane helix</keyword>
<dbReference type="AlphaFoldDB" id="A0AAU9WJ84"/>
<gene>
    <name evidence="8" type="ORF">PMEA_00006738</name>
</gene>
<dbReference type="SUPFAM" id="SSF81321">
    <property type="entry name" value="Family A G protein-coupled receptor-like"/>
    <property type="match status" value="1"/>
</dbReference>
<dbReference type="Proteomes" id="UP001159428">
    <property type="component" value="Unassembled WGS sequence"/>
</dbReference>
<dbReference type="InterPro" id="IPR017452">
    <property type="entry name" value="GPCR_Rhodpsn_7TM"/>
</dbReference>
<evidence type="ECO:0000259" key="7">
    <source>
        <dbReference type="PROSITE" id="PS50262"/>
    </source>
</evidence>
<keyword evidence="2" id="KW-1003">Cell membrane</keyword>
<dbReference type="Gene3D" id="1.20.1070.10">
    <property type="entry name" value="Rhodopsin 7-helix transmembrane proteins"/>
    <property type="match status" value="2"/>
</dbReference>
<evidence type="ECO:0000313" key="9">
    <source>
        <dbReference type="Proteomes" id="UP001159428"/>
    </source>
</evidence>
<evidence type="ECO:0000313" key="8">
    <source>
        <dbReference type="EMBL" id="CAH3115765.1"/>
    </source>
</evidence>
<feature type="domain" description="G-protein coupled receptors family 1 profile" evidence="7">
    <location>
        <begin position="1"/>
        <end position="161"/>
    </location>
</feature>
<reference evidence="8 9" key="1">
    <citation type="submission" date="2022-05" db="EMBL/GenBank/DDBJ databases">
        <authorList>
            <consortium name="Genoscope - CEA"/>
            <person name="William W."/>
        </authorList>
    </citation>
    <scope>NUCLEOTIDE SEQUENCE [LARGE SCALE GENOMIC DNA]</scope>
</reference>
<keyword evidence="9" id="KW-1185">Reference proteome</keyword>
<evidence type="ECO:0000256" key="6">
    <source>
        <dbReference type="SAM" id="Phobius"/>
    </source>
</evidence>
<accession>A0AAU9WJ84</accession>
<proteinExistence type="predicted"/>
<dbReference type="EMBL" id="CALNXJ010000015">
    <property type="protein sequence ID" value="CAH3115765.1"/>
    <property type="molecule type" value="Genomic_DNA"/>
</dbReference>
<feature type="transmembrane region" description="Helical" evidence="6">
    <location>
        <begin position="104"/>
        <end position="128"/>
    </location>
</feature>
<name>A0AAU9WJ84_9CNID</name>
<evidence type="ECO:0000256" key="4">
    <source>
        <dbReference type="ARBA" id="ARBA00022989"/>
    </source>
</evidence>
<dbReference type="InterPro" id="IPR000276">
    <property type="entry name" value="GPCR_Rhodpsn"/>
</dbReference>
<dbReference type="GO" id="GO:0004930">
    <property type="term" value="F:G protein-coupled receptor activity"/>
    <property type="evidence" value="ECO:0007669"/>
    <property type="project" value="InterPro"/>
</dbReference>
<keyword evidence="3 6" id="KW-0812">Transmembrane</keyword>
<feature type="transmembrane region" description="Helical" evidence="6">
    <location>
        <begin position="50"/>
        <end position="70"/>
    </location>
</feature>
<dbReference type="GO" id="GO:0005886">
    <property type="term" value="C:plasma membrane"/>
    <property type="evidence" value="ECO:0007669"/>
    <property type="project" value="UniProtKB-SubCell"/>
</dbReference>
<feature type="transmembrane region" description="Helical" evidence="6">
    <location>
        <begin position="12"/>
        <end position="38"/>
    </location>
</feature>
<evidence type="ECO:0000256" key="2">
    <source>
        <dbReference type="ARBA" id="ARBA00022475"/>
    </source>
</evidence>